<keyword evidence="6" id="KW-0732">Signal</keyword>
<name>A0A8S1D6E6_9INSE</name>
<keyword evidence="8" id="KW-1185">Reference proteome</keyword>
<feature type="signal peptide" evidence="6">
    <location>
        <begin position="1"/>
        <end position="28"/>
    </location>
</feature>
<comment type="similarity">
    <text evidence="2">Belongs to the PBP/GOBP family.</text>
</comment>
<feature type="compositionally biased region" description="Basic and acidic residues" evidence="5">
    <location>
        <begin position="273"/>
        <end position="283"/>
    </location>
</feature>
<evidence type="ECO:0000256" key="6">
    <source>
        <dbReference type="SAM" id="SignalP"/>
    </source>
</evidence>
<gene>
    <name evidence="7" type="ORF">CLODIP_2_CD14180</name>
</gene>
<dbReference type="GO" id="GO:0005576">
    <property type="term" value="C:extracellular region"/>
    <property type="evidence" value="ECO:0007669"/>
    <property type="project" value="UniProtKB-SubCell"/>
</dbReference>
<keyword evidence="4" id="KW-0175">Coiled coil</keyword>
<evidence type="ECO:0000256" key="1">
    <source>
        <dbReference type="ARBA" id="ARBA00004613"/>
    </source>
</evidence>
<feature type="coiled-coil region" evidence="4">
    <location>
        <begin position="515"/>
        <end position="542"/>
    </location>
</feature>
<dbReference type="PANTHER" id="PTHR21066:SF9">
    <property type="entry name" value="ODORANT-BINDING PROTEIN 59A"/>
    <property type="match status" value="1"/>
</dbReference>
<proteinExistence type="inferred from homology"/>
<feature type="chain" id="PRO_5035756160" evidence="6">
    <location>
        <begin position="29"/>
        <end position="544"/>
    </location>
</feature>
<reference evidence="7 8" key="1">
    <citation type="submission" date="2020-04" db="EMBL/GenBank/DDBJ databases">
        <authorList>
            <person name="Alioto T."/>
            <person name="Alioto T."/>
            <person name="Gomez Garrido J."/>
        </authorList>
    </citation>
    <scope>NUCLEOTIDE SEQUENCE [LARGE SCALE GENOMIC DNA]</scope>
</reference>
<dbReference type="PANTHER" id="PTHR21066">
    <property type="entry name" value="ODORANT-BINDING PROTEIN 59A-RELATED"/>
    <property type="match status" value="1"/>
</dbReference>
<dbReference type="AlphaFoldDB" id="A0A8S1D6E6"/>
<evidence type="ECO:0000256" key="4">
    <source>
        <dbReference type="SAM" id="Coils"/>
    </source>
</evidence>
<comment type="subcellular location">
    <subcellularLocation>
        <location evidence="1">Secreted</location>
    </subcellularLocation>
</comment>
<evidence type="ECO:0000256" key="2">
    <source>
        <dbReference type="ARBA" id="ARBA00008098"/>
    </source>
</evidence>
<protein>
    <submittedName>
        <fullName evidence="7">Uncharacterized protein</fullName>
    </submittedName>
</protein>
<dbReference type="InterPro" id="IPR036728">
    <property type="entry name" value="PBP_GOBP_sf"/>
</dbReference>
<dbReference type="EMBL" id="CADEPI010000122">
    <property type="protein sequence ID" value="CAB3376008.1"/>
    <property type="molecule type" value="Genomic_DNA"/>
</dbReference>
<feature type="compositionally biased region" description="Low complexity" evidence="5">
    <location>
        <begin position="249"/>
        <end position="272"/>
    </location>
</feature>
<accession>A0A8S1D6E6</accession>
<feature type="region of interest" description="Disordered" evidence="5">
    <location>
        <begin position="201"/>
        <end position="221"/>
    </location>
</feature>
<dbReference type="Gene3D" id="1.10.238.270">
    <property type="match status" value="1"/>
</dbReference>
<keyword evidence="3" id="KW-0964">Secreted</keyword>
<dbReference type="Proteomes" id="UP000494165">
    <property type="component" value="Unassembled WGS sequence"/>
</dbReference>
<evidence type="ECO:0000313" key="7">
    <source>
        <dbReference type="EMBL" id="CAB3376008.1"/>
    </source>
</evidence>
<dbReference type="SUPFAM" id="SSF47565">
    <property type="entry name" value="Insect pheromone/odorant-binding proteins"/>
    <property type="match status" value="1"/>
</dbReference>
<sequence length="544" mass="59216">MCTRLQMAAATFSHVCILFALLLGEARAQVNPKACSMELYDPELASCCSLPTILPLYSLKTCIKNENQGILETDPFCLFDCVFKNKNYLFPNGSLNRDFVIDRFYRVLSEKIWQQVVQEAVVRCHDRLVIDASLQTGQRNGCRLHPALFALCVRRNLLGNCPRLARPKTDSNSCTQRLSLIQEKCDPFALVPKKTNPTVISDEPIAKAGTNKRNSGEKAETITKLTTTTTEKAATTKLTSKTTEKSARTKLTSTTTEKAATTGSTAKSSSATTEKRAEKEKSGEVPQIEEMGRSLETVQRHIRDIESLKTPQARQDLASQVRRELDTIAEDVEVLGQERPEVLQVAPRLAKIRADLGSFDSLNLAEGLSGRLVLEVGAVRDQLLRVATNIQKGLSDVGETIRSDVSKVAIDVASGAVGLGSAVGTGLKEAGNSIRAGVNSAQSGIASLSLESIGQLQKIGDDVSASVSNVKKNFEELRQESSQKLIDASSSLSTQLTDGLKSLQKLKDESTGSAKMLAQNIQQNLKERLDEITKQFSNLKLTGK</sequence>
<organism evidence="7 8">
    <name type="scientific">Cloeon dipterum</name>
    <dbReference type="NCBI Taxonomy" id="197152"/>
    <lineage>
        <taxon>Eukaryota</taxon>
        <taxon>Metazoa</taxon>
        <taxon>Ecdysozoa</taxon>
        <taxon>Arthropoda</taxon>
        <taxon>Hexapoda</taxon>
        <taxon>Insecta</taxon>
        <taxon>Pterygota</taxon>
        <taxon>Palaeoptera</taxon>
        <taxon>Ephemeroptera</taxon>
        <taxon>Pisciforma</taxon>
        <taxon>Baetidae</taxon>
        <taxon>Cloeon</taxon>
    </lineage>
</organism>
<evidence type="ECO:0000256" key="5">
    <source>
        <dbReference type="SAM" id="MobiDB-lite"/>
    </source>
</evidence>
<dbReference type="GO" id="GO:0005549">
    <property type="term" value="F:odorant binding"/>
    <property type="evidence" value="ECO:0007669"/>
    <property type="project" value="InterPro"/>
</dbReference>
<dbReference type="InterPro" id="IPR052295">
    <property type="entry name" value="Odorant-binding_protein"/>
</dbReference>
<evidence type="ECO:0000313" key="8">
    <source>
        <dbReference type="Proteomes" id="UP000494165"/>
    </source>
</evidence>
<feature type="region of interest" description="Disordered" evidence="5">
    <location>
        <begin position="234"/>
        <end position="287"/>
    </location>
</feature>
<comment type="caution">
    <text evidence="7">The sequence shown here is derived from an EMBL/GenBank/DDBJ whole genome shotgun (WGS) entry which is preliminary data.</text>
</comment>
<evidence type="ECO:0000256" key="3">
    <source>
        <dbReference type="ARBA" id="ARBA00022525"/>
    </source>
</evidence>